<gene>
    <name evidence="2" type="ORF">EV702DRAFT_1042415</name>
</gene>
<feature type="compositionally biased region" description="Polar residues" evidence="1">
    <location>
        <begin position="99"/>
        <end position="111"/>
    </location>
</feature>
<reference evidence="2" key="1">
    <citation type="journal article" date="2020" name="New Phytol.">
        <title>Comparative genomics reveals dynamic genome evolution in host specialist ectomycorrhizal fungi.</title>
        <authorList>
            <person name="Lofgren L.A."/>
            <person name="Nguyen N.H."/>
            <person name="Vilgalys R."/>
            <person name="Ruytinx J."/>
            <person name="Liao H.L."/>
            <person name="Branco S."/>
            <person name="Kuo A."/>
            <person name="LaButti K."/>
            <person name="Lipzen A."/>
            <person name="Andreopoulos W."/>
            <person name="Pangilinan J."/>
            <person name="Riley R."/>
            <person name="Hundley H."/>
            <person name="Na H."/>
            <person name="Barry K."/>
            <person name="Grigoriev I.V."/>
            <person name="Stajich J.E."/>
            <person name="Kennedy P.G."/>
        </authorList>
    </citation>
    <scope>NUCLEOTIDE SEQUENCE</scope>
    <source>
        <strain evidence="2">DOB743</strain>
    </source>
</reference>
<proteinExistence type="predicted"/>
<dbReference type="EMBL" id="JABBWD010000006">
    <property type="protein sequence ID" value="KAG1781295.1"/>
    <property type="molecule type" value="Genomic_DNA"/>
</dbReference>
<feature type="compositionally biased region" description="Polar residues" evidence="1">
    <location>
        <begin position="1"/>
        <end position="10"/>
    </location>
</feature>
<evidence type="ECO:0000313" key="2">
    <source>
        <dbReference type="EMBL" id="KAG1781295.1"/>
    </source>
</evidence>
<dbReference type="Proteomes" id="UP000714275">
    <property type="component" value="Unassembled WGS sequence"/>
</dbReference>
<sequence>MSDVPPSQSMFVPDRNPSNPELHYDGVGNAYVHDHLGNWLSHPGIAHAATCAEWPQAHPYGQHATTPVMYGLTSPADFSQPREASEPPPLPSGSRPVLGSTQNPAHIQLPNSPDRDLHDPIAISEARGYAPIVRTAGTHCKTAAKTNKSKGKEKDNTGHATQQYFISPLDFNAGNYSSYK</sequence>
<feature type="region of interest" description="Disordered" evidence="1">
    <location>
        <begin position="1"/>
        <end position="20"/>
    </location>
</feature>
<evidence type="ECO:0000256" key="1">
    <source>
        <dbReference type="SAM" id="MobiDB-lite"/>
    </source>
</evidence>
<dbReference type="OrthoDB" id="2681227at2759"/>
<keyword evidence="3" id="KW-1185">Reference proteome</keyword>
<feature type="region of interest" description="Disordered" evidence="1">
    <location>
        <begin position="71"/>
        <end position="119"/>
    </location>
</feature>
<name>A0A9P7A3Y3_9AGAM</name>
<feature type="region of interest" description="Disordered" evidence="1">
    <location>
        <begin position="136"/>
        <end position="164"/>
    </location>
</feature>
<dbReference type="AlphaFoldDB" id="A0A9P7A3Y3"/>
<comment type="caution">
    <text evidence="2">The sequence shown here is derived from an EMBL/GenBank/DDBJ whole genome shotgun (WGS) entry which is preliminary data.</text>
</comment>
<evidence type="ECO:0000313" key="3">
    <source>
        <dbReference type="Proteomes" id="UP000714275"/>
    </source>
</evidence>
<accession>A0A9P7A3Y3</accession>
<protein>
    <submittedName>
        <fullName evidence="2">Uncharacterized protein</fullName>
    </submittedName>
</protein>
<organism evidence="2 3">
    <name type="scientific">Suillus placidus</name>
    <dbReference type="NCBI Taxonomy" id="48579"/>
    <lineage>
        <taxon>Eukaryota</taxon>
        <taxon>Fungi</taxon>
        <taxon>Dikarya</taxon>
        <taxon>Basidiomycota</taxon>
        <taxon>Agaricomycotina</taxon>
        <taxon>Agaricomycetes</taxon>
        <taxon>Agaricomycetidae</taxon>
        <taxon>Boletales</taxon>
        <taxon>Suillineae</taxon>
        <taxon>Suillaceae</taxon>
        <taxon>Suillus</taxon>
    </lineage>
</organism>